<dbReference type="GO" id="GO:0006310">
    <property type="term" value="P:DNA recombination"/>
    <property type="evidence" value="ECO:0007669"/>
    <property type="project" value="UniProtKB-KW"/>
</dbReference>
<keyword evidence="1" id="KW-0233">DNA recombination</keyword>
<protein>
    <recommendedName>
        <fullName evidence="2">RNase H type-1 domain-containing protein</fullName>
    </recommendedName>
</protein>
<reference evidence="3" key="1">
    <citation type="submission" date="2018-11" db="EMBL/GenBank/DDBJ databases">
        <authorList>
            <person name="Alioto T."/>
            <person name="Alioto T."/>
        </authorList>
    </citation>
    <scope>NUCLEOTIDE SEQUENCE</scope>
</reference>
<sequence>MTWIGLVWDMEFGKLRVSSERIDRLVDVISKILFCVGKGKMLHNAKFVAGIVGQIISMQAVLGNLVRLRTRELYNCILLRASWKSLVALTAPAVEELRYWLNSVTQLNEQGNDLHESDVCDLVAFTDASEVGFGGYIVPAVDGICAESVCDSLEILTDCCLELPGNSLKTVVGSWSVLESGKSSTWRELEAVSRTVKSSLRCLENHCLKLNTDNKNVTSIVKNGSKKPELQNIACELNYLCSENNIKIKPHWIPREQNKIADGLSRYSDCDDWGIKESVFQMLDKLWGKHTIDRFATDYNTKCSRFNSKCWCKNTEAIDAFSQNWFGENNWLVPPPNVVCATYSTINSVFYSIKWAHDMSGQLDPTENAFVKNIVESAKRTAKAPVVKKDPVSNDNLISLCSMFQGSNDLTVVRDLAMILLSYSAFLRFSELSNLKCNDIIFKDSYLIVKIKKSKTDQYRAGDEVLVSKGQSMACPFDMLLNNCGPTLGVSHGIDKRTPQVSKNSSSWTATKQLDISRRY</sequence>
<dbReference type="PANTHER" id="PTHR33050:SF7">
    <property type="entry name" value="RIBONUCLEASE H"/>
    <property type="match status" value="1"/>
</dbReference>
<dbReference type="GO" id="GO:0003677">
    <property type="term" value="F:DNA binding"/>
    <property type="evidence" value="ECO:0007669"/>
    <property type="project" value="InterPro"/>
</dbReference>
<dbReference type="Gene3D" id="3.30.420.10">
    <property type="entry name" value="Ribonuclease H-like superfamily/Ribonuclease H"/>
    <property type="match status" value="1"/>
</dbReference>
<feature type="domain" description="RNase H type-1" evidence="2">
    <location>
        <begin position="178"/>
        <end position="266"/>
    </location>
</feature>
<accession>A0A8B6FJB7</accession>
<dbReference type="Proteomes" id="UP000596742">
    <property type="component" value="Unassembled WGS sequence"/>
</dbReference>
<dbReference type="PANTHER" id="PTHR33050">
    <property type="entry name" value="REVERSE TRANSCRIPTASE DOMAIN-CONTAINING PROTEIN"/>
    <property type="match status" value="1"/>
</dbReference>
<dbReference type="EMBL" id="UYJE01007033">
    <property type="protein sequence ID" value="VDI51147.1"/>
    <property type="molecule type" value="Genomic_DNA"/>
</dbReference>
<gene>
    <name evidence="3" type="ORF">MGAL_10B093590</name>
</gene>
<dbReference type="InterPro" id="IPR011010">
    <property type="entry name" value="DNA_brk_join_enz"/>
</dbReference>
<dbReference type="AlphaFoldDB" id="A0A8B6FJB7"/>
<evidence type="ECO:0000259" key="2">
    <source>
        <dbReference type="Pfam" id="PF13456"/>
    </source>
</evidence>
<dbReference type="Pfam" id="PF13456">
    <property type="entry name" value="RVT_3"/>
    <property type="match status" value="1"/>
</dbReference>
<evidence type="ECO:0000313" key="4">
    <source>
        <dbReference type="Proteomes" id="UP000596742"/>
    </source>
</evidence>
<dbReference type="GO" id="GO:0004523">
    <property type="term" value="F:RNA-DNA hybrid ribonuclease activity"/>
    <property type="evidence" value="ECO:0007669"/>
    <property type="project" value="InterPro"/>
</dbReference>
<dbReference type="SUPFAM" id="SSF56349">
    <property type="entry name" value="DNA breaking-rejoining enzymes"/>
    <property type="match status" value="1"/>
</dbReference>
<evidence type="ECO:0000313" key="3">
    <source>
        <dbReference type="EMBL" id="VDI51147.1"/>
    </source>
</evidence>
<dbReference type="CDD" id="cd09275">
    <property type="entry name" value="RNase_HI_RT_DIRS1"/>
    <property type="match status" value="1"/>
</dbReference>
<comment type="caution">
    <text evidence="3">The sequence shown here is derived from an EMBL/GenBank/DDBJ whole genome shotgun (WGS) entry which is preliminary data.</text>
</comment>
<dbReference type="OrthoDB" id="6133491at2759"/>
<organism evidence="3 4">
    <name type="scientific">Mytilus galloprovincialis</name>
    <name type="common">Mediterranean mussel</name>
    <dbReference type="NCBI Taxonomy" id="29158"/>
    <lineage>
        <taxon>Eukaryota</taxon>
        <taxon>Metazoa</taxon>
        <taxon>Spiralia</taxon>
        <taxon>Lophotrochozoa</taxon>
        <taxon>Mollusca</taxon>
        <taxon>Bivalvia</taxon>
        <taxon>Autobranchia</taxon>
        <taxon>Pteriomorphia</taxon>
        <taxon>Mytilida</taxon>
        <taxon>Mytiloidea</taxon>
        <taxon>Mytilidae</taxon>
        <taxon>Mytilinae</taxon>
        <taxon>Mytilus</taxon>
    </lineage>
</organism>
<name>A0A8B6FJB7_MYTGA</name>
<dbReference type="InterPro" id="IPR013762">
    <property type="entry name" value="Integrase-like_cat_sf"/>
</dbReference>
<dbReference type="Gene3D" id="1.10.443.10">
    <property type="entry name" value="Intergrase catalytic core"/>
    <property type="match status" value="1"/>
</dbReference>
<dbReference type="GO" id="GO:0015074">
    <property type="term" value="P:DNA integration"/>
    <property type="evidence" value="ECO:0007669"/>
    <property type="project" value="InterPro"/>
</dbReference>
<keyword evidence="4" id="KW-1185">Reference proteome</keyword>
<proteinExistence type="predicted"/>
<dbReference type="InterPro" id="IPR002156">
    <property type="entry name" value="RNaseH_domain"/>
</dbReference>
<evidence type="ECO:0000256" key="1">
    <source>
        <dbReference type="ARBA" id="ARBA00023172"/>
    </source>
</evidence>
<dbReference type="InterPro" id="IPR036397">
    <property type="entry name" value="RNaseH_sf"/>
</dbReference>
<dbReference type="InterPro" id="IPR052055">
    <property type="entry name" value="Hepadnavirus_pol/RT"/>
</dbReference>